<accession>A0A0F9F6K9</accession>
<gene>
    <name evidence="1" type="ORF">LCGC14_1990090</name>
</gene>
<dbReference type="AlphaFoldDB" id="A0A0F9F6K9"/>
<dbReference type="EMBL" id="LAZR01022427">
    <property type="protein sequence ID" value="KKL81903.1"/>
    <property type="molecule type" value="Genomic_DNA"/>
</dbReference>
<reference evidence="1" key="1">
    <citation type="journal article" date="2015" name="Nature">
        <title>Complex archaea that bridge the gap between prokaryotes and eukaryotes.</title>
        <authorList>
            <person name="Spang A."/>
            <person name="Saw J.H."/>
            <person name="Jorgensen S.L."/>
            <person name="Zaremba-Niedzwiedzka K."/>
            <person name="Martijn J."/>
            <person name="Lind A.E."/>
            <person name="van Eijk R."/>
            <person name="Schleper C."/>
            <person name="Guy L."/>
            <person name="Ettema T.J."/>
        </authorList>
    </citation>
    <scope>NUCLEOTIDE SEQUENCE</scope>
</reference>
<comment type="caution">
    <text evidence="1">The sequence shown here is derived from an EMBL/GenBank/DDBJ whole genome shotgun (WGS) entry which is preliminary data.</text>
</comment>
<name>A0A0F9F6K9_9ZZZZ</name>
<evidence type="ECO:0000313" key="1">
    <source>
        <dbReference type="EMBL" id="KKL81903.1"/>
    </source>
</evidence>
<protein>
    <submittedName>
        <fullName evidence="1">Uncharacterized protein</fullName>
    </submittedName>
</protein>
<organism evidence="1">
    <name type="scientific">marine sediment metagenome</name>
    <dbReference type="NCBI Taxonomy" id="412755"/>
    <lineage>
        <taxon>unclassified sequences</taxon>
        <taxon>metagenomes</taxon>
        <taxon>ecological metagenomes</taxon>
    </lineage>
</organism>
<sequence>MKTKHTPGPWKATTHGDVYKGLDLIASVYGGTSSQEIKANAKLIAAVPEMLGRLEFIVEYINTLDNPSVALQLVRAEAEESIKKATE</sequence>
<proteinExistence type="predicted"/>